<dbReference type="Proteomes" id="UP000663845">
    <property type="component" value="Unassembled WGS sequence"/>
</dbReference>
<dbReference type="InterPro" id="IPR039800">
    <property type="entry name" value="MICU1/2/3"/>
</dbReference>
<organism evidence="5 6">
    <name type="scientific">Adineta steineri</name>
    <dbReference type="NCBI Taxonomy" id="433720"/>
    <lineage>
        <taxon>Eukaryota</taxon>
        <taxon>Metazoa</taxon>
        <taxon>Spiralia</taxon>
        <taxon>Gnathifera</taxon>
        <taxon>Rotifera</taxon>
        <taxon>Eurotatoria</taxon>
        <taxon>Bdelloidea</taxon>
        <taxon>Adinetida</taxon>
        <taxon>Adinetidae</taxon>
        <taxon>Adineta</taxon>
    </lineage>
</organism>
<feature type="compositionally biased region" description="Acidic residues" evidence="4">
    <location>
        <begin position="70"/>
        <end position="86"/>
    </location>
</feature>
<comment type="caution">
    <text evidence="5">The sequence shown here is derived from an EMBL/GenBank/DDBJ whole genome shotgun (WGS) entry which is preliminary data.</text>
</comment>
<dbReference type="GO" id="GO:0051560">
    <property type="term" value="P:mitochondrial calcium ion homeostasis"/>
    <property type="evidence" value="ECO:0007669"/>
    <property type="project" value="TreeGrafter"/>
</dbReference>
<dbReference type="SUPFAM" id="SSF47473">
    <property type="entry name" value="EF-hand"/>
    <property type="match status" value="1"/>
</dbReference>
<feature type="compositionally biased region" description="Basic and acidic residues" evidence="4">
    <location>
        <begin position="87"/>
        <end position="96"/>
    </location>
</feature>
<proteinExistence type="predicted"/>
<evidence type="ECO:0000256" key="1">
    <source>
        <dbReference type="ARBA" id="ARBA00004273"/>
    </source>
</evidence>
<protein>
    <submittedName>
        <fullName evidence="5">Uncharacterized protein</fullName>
    </submittedName>
</protein>
<dbReference type="GO" id="GO:0036444">
    <property type="term" value="P:calcium import into the mitochondrion"/>
    <property type="evidence" value="ECO:0007669"/>
    <property type="project" value="TreeGrafter"/>
</dbReference>
<reference evidence="5" key="1">
    <citation type="submission" date="2021-02" db="EMBL/GenBank/DDBJ databases">
        <authorList>
            <person name="Nowell W R."/>
        </authorList>
    </citation>
    <scope>NUCLEOTIDE SEQUENCE</scope>
</reference>
<evidence type="ECO:0000313" key="5">
    <source>
        <dbReference type="EMBL" id="CAF1162634.1"/>
    </source>
</evidence>
<dbReference type="AlphaFoldDB" id="A0A814TKN0"/>
<dbReference type="PANTHER" id="PTHR12294">
    <property type="entry name" value="EF HAND DOMAIN FAMILY A1,A2-RELATED"/>
    <property type="match status" value="1"/>
</dbReference>
<accession>A0A814TKN0</accession>
<evidence type="ECO:0000256" key="4">
    <source>
        <dbReference type="SAM" id="MobiDB-lite"/>
    </source>
</evidence>
<keyword evidence="3" id="KW-0472">Membrane</keyword>
<comment type="subcellular location">
    <subcellularLocation>
        <location evidence="1">Mitochondrion inner membrane</location>
    </subcellularLocation>
</comment>
<gene>
    <name evidence="5" type="ORF">JYZ213_LOCUS24740</name>
</gene>
<sequence length="287" mass="33784">MTNFLFKHLQTLAIASVTLTSSYFVFYQDNNQIRNRLISLLKLQAAEYERRNVGLSSSQSRFMERNKDNIDDDDDDDDDDNDENKDESDKTKENVSNMREKRFREFASVEYNDEIYMTPLDFLESVITERPRPRIGRRHLTEEKIDSILYGTPPKHRGSKRFFRNLEDAGLISFSEYLFLWVILTKPHTQFEIAFAMFDTDGNIKIISLLRLNKNNLSNQLVDKHEFLVLGKVMSDKRMSRRQTSKSMTKNLNASNVQENKQTDTTLLLHFFGKNGRDTLNYTEFKR</sequence>
<feature type="region of interest" description="Disordered" evidence="4">
    <location>
        <begin position="54"/>
        <end position="96"/>
    </location>
</feature>
<name>A0A814TKN0_9BILA</name>
<evidence type="ECO:0000313" key="6">
    <source>
        <dbReference type="Proteomes" id="UP000663845"/>
    </source>
</evidence>
<dbReference type="GO" id="GO:0005509">
    <property type="term" value="F:calcium ion binding"/>
    <property type="evidence" value="ECO:0007669"/>
    <property type="project" value="InterPro"/>
</dbReference>
<evidence type="ECO:0000256" key="2">
    <source>
        <dbReference type="ARBA" id="ARBA00022737"/>
    </source>
</evidence>
<dbReference type="GO" id="GO:1990246">
    <property type="term" value="C:uniplex complex"/>
    <property type="evidence" value="ECO:0007669"/>
    <property type="project" value="TreeGrafter"/>
</dbReference>
<keyword evidence="2" id="KW-0677">Repeat</keyword>
<evidence type="ECO:0000256" key="3">
    <source>
        <dbReference type="ARBA" id="ARBA00023136"/>
    </source>
</evidence>
<dbReference type="InterPro" id="IPR011992">
    <property type="entry name" value="EF-hand-dom_pair"/>
</dbReference>
<dbReference type="PANTHER" id="PTHR12294:SF13">
    <property type="entry name" value="MITOCHONDRIAL CALCIUM UPTAKE 3, ISOFORM D"/>
    <property type="match status" value="1"/>
</dbReference>
<dbReference type="EMBL" id="CAJNOG010000307">
    <property type="protein sequence ID" value="CAF1162634.1"/>
    <property type="molecule type" value="Genomic_DNA"/>
</dbReference>